<proteinExistence type="predicted"/>
<accession>A0A6J5KTF7</accession>
<dbReference type="EMBL" id="LR796169">
    <property type="protein sequence ID" value="CAB4123380.1"/>
    <property type="molecule type" value="Genomic_DNA"/>
</dbReference>
<dbReference type="InterPro" id="IPR024659">
    <property type="entry name" value="Phage_coat_Gp5"/>
</dbReference>
<dbReference type="Gene3D" id="2.40.30.240">
    <property type="match status" value="1"/>
</dbReference>
<organism evidence="1">
    <name type="scientific">uncultured Caudovirales phage</name>
    <dbReference type="NCBI Taxonomy" id="2100421"/>
    <lineage>
        <taxon>Viruses</taxon>
        <taxon>Duplodnaviria</taxon>
        <taxon>Heunggongvirae</taxon>
        <taxon>Uroviricota</taxon>
        <taxon>Caudoviricetes</taxon>
        <taxon>Peduoviridae</taxon>
        <taxon>Maltschvirus</taxon>
        <taxon>Maltschvirus maltsch</taxon>
    </lineage>
</organism>
<gene>
    <name evidence="1" type="ORF">UFOVP42_47</name>
</gene>
<evidence type="ECO:0000313" key="1">
    <source>
        <dbReference type="EMBL" id="CAB4123380.1"/>
    </source>
</evidence>
<dbReference type="Pfam" id="PF11651">
    <property type="entry name" value="P22_CoatProtein"/>
    <property type="match status" value="1"/>
</dbReference>
<sequence>MSNTLLTISKITNEALMVLENELTFTSEVDRNYDDQFAVVGAKIGATVNVRRPGRFIGTTGPALNVEDLNETSVPVTLSTQFHVDTQFTTQDLALSLDMFSDRILKPAVAAIANKIDFDGTTTAALQTANIVGTAGTPPTGLYTYLSAQAYLDSEGAPRDGRRSCIVEPFTSATIVDSLKGLFVPNDKIGMQYEKGLMGRDSGGMNWKLDQNIVSQTFGNFTTATVTASVATTTATGFLTSGWASSSTITLTAANTGTINLNAGDTFTIAGVYATNPQNRQPYGTNKLRSFVVKSAVSVASGSSVSVTVSPAVISGGQFQNVSIPSTSAAAAVTFFASQYNASGNGVVSPQNIVMHRNAFTMAMADLELPEGVHFAGRASDKEIGLSMRVVRQYTINNDSIPTRVDVLYGWAPLYPELACRVAA</sequence>
<protein>
    <submittedName>
        <fullName evidence="1">Major capsid protein Gp5</fullName>
    </submittedName>
</protein>
<reference evidence="1" key="1">
    <citation type="submission" date="2020-04" db="EMBL/GenBank/DDBJ databases">
        <authorList>
            <person name="Chiriac C."/>
            <person name="Salcher M."/>
            <person name="Ghai R."/>
            <person name="Kavagutti S V."/>
        </authorList>
    </citation>
    <scope>NUCLEOTIDE SEQUENCE</scope>
</reference>
<name>A0A6J5KTF7_9CAUD</name>